<evidence type="ECO:0008006" key="3">
    <source>
        <dbReference type="Google" id="ProtNLM"/>
    </source>
</evidence>
<dbReference type="InterPro" id="IPR031325">
    <property type="entry name" value="RHS_repeat"/>
</dbReference>
<organism evidence="1 2">
    <name type="scientific">Pseudoalteromonas caenipelagi</name>
    <dbReference type="NCBI Taxonomy" id="2726988"/>
    <lineage>
        <taxon>Bacteria</taxon>
        <taxon>Pseudomonadati</taxon>
        <taxon>Pseudomonadota</taxon>
        <taxon>Gammaproteobacteria</taxon>
        <taxon>Alteromonadales</taxon>
        <taxon>Pseudoalteromonadaceae</taxon>
        <taxon>Pseudoalteromonas</taxon>
    </lineage>
</organism>
<comment type="caution">
    <text evidence="1">The sequence shown here is derived from an EMBL/GenBank/DDBJ whole genome shotgun (WGS) entry which is preliminary data.</text>
</comment>
<dbReference type="NCBIfam" id="TIGR01643">
    <property type="entry name" value="YD_repeat_2x"/>
    <property type="match status" value="1"/>
</dbReference>
<accession>A0A849VIR9</accession>
<dbReference type="Gene3D" id="2.180.10.10">
    <property type="entry name" value="RHS repeat-associated core"/>
    <property type="match status" value="1"/>
</dbReference>
<sequence>EYVKTPSRCNMSGLKQDYGGNYGRFGRLTCSEVTKTNSEGKTGTRQSAFAYNKEGLLYQEKVNAQSEAQSVITEYGFNSAGLKIRTTVSGKELKAGSSYSTAPTLSGEMLVRTTKVKYDDTNRFVIGQENDAGHVVCLNVDTDTGWVRSKTVNSLLNSAESCPQEDEPSTGLTTKYSYDAFGQLTGEQSPAGIVKLISRGTNPSYPYGFVEQTRV</sequence>
<proteinExistence type="predicted"/>
<reference evidence="1 2" key="1">
    <citation type="submission" date="2020-04" db="EMBL/GenBank/DDBJ databases">
        <title>Pseudoalteromonas caenipelagi sp. nov., isolated from a tidal flat.</title>
        <authorList>
            <person name="Park S."/>
            <person name="Yoon J.-H."/>
        </authorList>
    </citation>
    <scope>NUCLEOTIDE SEQUENCE [LARGE SCALE GENOMIC DNA]</scope>
    <source>
        <strain evidence="1 2">JBTF-M23</strain>
    </source>
</reference>
<dbReference type="EMBL" id="JABBPG010000032">
    <property type="protein sequence ID" value="NOU53206.1"/>
    <property type="molecule type" value="Genomic_DNA"/>
</dbReference>
<gene>
    <name evidence="1" type="ORF">HG263_22180</name>
</gene>
<dbReference type="Pfam" id="PF05593">
    <property type="entry name" value="RHS_repeat"/>
    <property type="match status" value="1"/>
</dbReference>
<dbReference type="Proteomes" id="UP000586305">
    <property type="component" value="Unassembled WGS sequence"/>
</dbReference>
<dbReference type="AlphaFoldDB" id="A0A849VIR9"/>
<dbReference type="InterPro" id="IPR006530">
    <property type="entry name" value="YD"/>
</dbReference>
<protein>
    <recommendedName>
        <fullName evidence="3">YD repeat-containing protein</fullName>
    </recommendedName>
</protein>
<keyword evidence="2" id="KW-1185">Reference proteome</keyword>
<feature type="non-terminal residue" evidence="1">
    <location>
        <position position="1"/>
    </location>
</feature>
<feature type="non-terminal residue" evidence="1">
    <location>
        <position position="215"/>
    </location>
</feature>
<evidence type="ECO:0000313" key="1">
    <source>
        <dbReference type="EMBL" id="NOU53206.1"/>
    </source>
</evidence>
<name>A0A849VIR9_9GAMM</name>
<evidence type="ECO:0000313" key="2">
    <source>
        <dbReference type="Proteomes" id="UP000586305"/>
    </source>
</evidence>
<dbReference type="RefSeq" id="WP_171628237.1">
    <property type="nucleotide sequence ID" value="NZ_JABBPG010000032.1"/>
</dbReference>